<protein>
    <submittedName>
        <fullName evidence="5">Bacterial surface protein 26-residue repeat</fullName>
    </submittedName>
    <submittedName>
        <fullName evidence="4">BspA family leucine-rich repeat surface protein</fullName>
    </submittedName>
</protein>
<evidence type="ECO:0000313" key="6">
    <source>
        <dbReference type="Proteomes" id="UP000255224"/>
    </source>
</evidence>
<dbReference type="RefSeq" id="WP_123880687.1">
    <property type="nucleotide sequence ID" value="NZ_CP033920.1"/>
</dbReference>
<dbReference type="STRING" id="297244.SAMN05421639_101235"/>
<dbReference type="KEGG" id="ccau:EG346_18820"/>
<dbReference type="InterPro" id="IPR005046">
    <property type="entry name" value="DUF285"/>
</dbReference>
<dbReference type="AlphaFoldDB" id="A0A376DWT8"/>
<reference evidence="7" key="2">
    <citation type="submission" date="2018-11" db="EMBL/GenBank/DDBJ databases">
        <title>Proposal to divide the Flavobacteriaceae and reorganize its genera based on Amino Acid Identity values calculated from whole genome sequences.</title>
        <authorList>
            <person name="Nicholson A.C."/>
            <person name="Gulvik C.A."/>
            <person name="Whitney A.M."/>
            <person name="Humrighouse B.W."/>
            <person name="Bell M."/>
            <person name="Holmes B."/>
            <person name="Steigerwalt A.G."/>
            <person name="Villarma A."/>
            <person name="Sheth M."/>
            <person name="Batra D."/>
            <person name="Pryor J."/>
            <person name="Bernardet J.-F."/>
            <person name="Hugo C."/>
            <person name="Kampfer P."/>
            <person name="Newman J."/>
            <person name="McQuiston J.R."/>
        </authorList>
    </citation>
    <scope>NUCLEOTIDE SEQUENCE [LARGE SCALE GENOMIC DNA]</scope>
    <source>
        <strain evidence="7">G0188</strain>
    </source>
</reference>
<reference evidence="4" key="3">
    <citation type="submission" date="2018-11" db="EMBL/GenBank/DDBJ databases">
        <title>Proposal to divide the Flavobacteriaceae and reorganize its genera based on Amino Acid Identity values calculated from whole genome sequences.</title>
        <authorList>
            <person name="Nicholson A.C."/>
            <person name="Gulvik C.A."/>
            <person name="Whitney A.M."/>
            <person name="Humrighouse B.W."/>
            <person name="Bell M."/>
            <person name="Holmes B."/>
            <person name="Steigerwalt A."/>
            <person name="Villarma A."/>
            <person name="Sheth M."/>
            <person name="Batra D."/>
            <person name="Pryor J."/>
            <person name="Bernardet J.-F."/>
            <person name="Hugo C."/>
            <person name="Kampfer P."/>
            <person name="Newman J."/>
            <person name="Mcquiston J.R."/>
        </authorList>
    </citation>
    <scope>NUCLEOTIDE SEQUENCE [LARGE SCALE GENOMIC DNA]</scope>
    <source>
        <strain evidence="4">G0188</strain>
    </source>
</reference>
<feature type="domain" description="Secretion system C-terminal sorting" evidence="3">
    <location>
        <begin position="433"/>
        <end position="497"/>
    </location>
</feature>
<dbReference type="OrthoDB" id="9813840at2"/>
<dbReference type="Pfam" id="PF18962">
    <property type="entry name" value="Por_Secre_tail"/>
    <property type="match status" value="1"/>
</dbReference>
<dbReference type="EMBL" id="UFVQ01000003">
    <property type="protein sequence ID" value="STC97179.1"/>
    <property type="molecule type" value="Genomic_DNA"/>
</dbReference>
<feature type="signal peptide" evidence="2">
    <location>
        <begin position="1"/>
        <end position="19"/>
    </location>
</feature>
<name>A0A376DWT8_CHRCU</name>
<evidence type="ECO:0000313" key="5">
    <source>
        <dbReference type="EMBL" id="STC97179.1"/>
    </source>
</evidence>
<dbReference type="EMBL" id="CP033920">
    <property type="protein sequence ID" value="AZA50105.1"/>
    <property type="molecule type" value="Genomic_DNA"/>
</dbReference>
<accession>A0A3G6M9J4</accession>
<proteinExistence type="predicted"/>
<feature type="chain" id="PRO_5044586053" evidence="2">
    <location>
        <begin position="20"/>
        <end position="497"/>
    </location>
</feature>
<dbReference type="NCBIfam" id="TIGR02167">
    <property type="entry name" value="Liste_lipo_26"/>
    <property type="match status" value="1"/>
</dbReference>
<dbReference type="InterPro" id="IPR026444">
    <property type="entry name" value="Secre_tail"/>
</dbReference>
<dbReference type="Proteomes" id="UP000255224">
    <property type="component" value="Unassembled WGS sequence"/>
</dbReference>
<dbReference type="Pfam" id="PF03382">
    <property type="entry name" value="DUF285"/>
    <property type="match status" value="1"/>
</dbReference>
<accession>A0A376DWT8</accession>
<evidence type="ECO:0000256" key="1">
    <source>
        <dbReference type="ARBA" id="ARBA00022729"/>
    </source>
</evidence>
<organism evidence="5 6">
    <name type="scientific">Chryseobacterium carnipullorum</name>
    <dbReference type="NCBI Taxonomy" id="1124835"/>
    <lineage>
        <taxon>Bacteria</taxon>
        <taxon>Pseudomonadati</taxon>
        <taxon>Bacteroidota</taxon>
        <taxon>Flavobacteriia</taxon>
        <taxon>Flavobacteriales</taxon>
        <taxon>Weeksellaceae</taxon>
        <taxon>Chryseobacterium group</taxon>
        <taxon>Chryseobacterium</taxon>
    </lineage>
</organism>
<sequence>MYKKKLVIIFLFLSFCCYAQTEFITLWKPNVNGTIDNAISFGGSGTSYTINWEEVGYPQHNGVLNSVTSSSSSPAIISFGTSLNTNPVQATYKVKVSNGSGLFYGFKANINVITENPELTEVSQWGGIVWLEQFSRGFARCPNLDVTATDAPNLTQISNLSEMFAYCPSLIGNNSFSTWNTSSITNMSGMFSRATLFNQNIGTWNTAGVTNFSDMFSLASSFNQNISSWNTVSGTNFSSMFTFAVAFNQPLNSWNTSNATNFRYVFSNATSFNQPLNNWNTGNVKDFEQMFTNAKAFNQPIGNWDVSKVNVSIGFNMFNGALNFNQDISTWNIKLQNFLDNSIYFGLKNTGLSCINYNKFLIALINNPTWASSGITSGTIDATGLTYSTPQAIMARAQLVNKGFNIIGDTYNATCNGSLSTVETSAKLKIPAYPNPTTGVITVESSENGDAYLYDSTGKAIKNITLSKGKNQIDLTGYPSGNYLLKGNNNLTKIVKK</sequence>
<gene>
    <name evidence="4" type="ORF">EG346_18820</name>
    <name evidence="5" type="ORF">NCTC13533_02364</name>
</gene>
<keyword evidence="1 2" id="KW-0732">Signal</keyword>
<evidence type="ECO:0000313" key="7">
    <source>
        <dbReference type="Proteomes" id="UP000273270"/>
    </source>
</evidence>
<evidence type="ECO:0000259" key="3">
    <source>
        <dbReference type="Pfam" id="PF18962"/>
    </source>
</evidence>
<dbReference type="InterPro" id="IPR011889">
    <property type="entry name" value="Liste_lipo_26"/>
</dbReference>
<reference evidence="5 6" key="1">
    <citation type="submission" date="2018-06" db="EMBL/GenBank/DDBJ databases">
        <authorList>
            <consortium name="Pathogen Informatics"/>
            <person name="Doyle S."/>
        </authorList>
    </citation>
    <scope>NUCLEOTIDE SEQUENCE [LARGE SCALE GENOMIC DNA]</scope>
    <source>
        <strain evidence="5 6">NCTC13533</strain>
    </source>
</reference>
<keyword evidence="7" id="KW-1185">Reference proteome</keyword>
<evidence type="ECO:0000313" key="4">
    <source>
        <dbReference type="EMBL" id="AZA50105.1"/>
    </source>
</evidence>
<dbReference type="Proteomes" id="UP000273270">
    <property type="component" value="Chromosome"/>
</dbReference>
<evidence type="ECO:0000256" key="2">
    <source>
        <dbReference type="SAM" id="SignalP"/>
    </source>
</evidence>
<dbReference type="NCBIfam" id="TIGR04183">
    <property type="entry name" value="Por_Secre_tail"/>
    <property type="match status" value="1"/>
</dbReference>